<dbReference type="AlphaFoldDB" id="A0A2A9EG89"/>
<name>A0A2A9EG89_9MICO</name>
<dbReference type="PANTHER" id="PTHR36844:SF1">
    <property type="entry name" value="PROTEASE PRSW"/>
    <property type="match status" value="1"/>
</dbReference>
<feature type="transmembrane region" description="Helical" evidence="2">
    <location>
        <begin position="280"/>
        <end position="300"/>
    </location>
</feature>
<feature type="transmembrane region" description="Helical" evidence="2">
    <location>
        <begin position="312"/>
        <end position="331"/>
    </location>
</feature>
<feature type="region of interest" description="Disordered" evidence="1">
    <location>
        <begin position="1"/>
        <end position="72"/>
    </location>
</feature>
<feature type="transmembrane region" description="Helical" evidence="2">
    <location>
        <begin position="80"/>
        <end position="102"/>
    </location>
</feature>
<accession>A0A2A9EG89</accession>
<keyword evidence="2" id="KW-0812">Transmembrane</keyword>
<feature type="transmembrane region" description="Helical" evidence="2">
    <location>
        <begin position="257"/>
        <end position="273"/>
    </location>
</feature>
<proteinExistence type="predicted"/>
<dbReference type="Proteomes" id="UP000222106">
    <property type="component" value="Unassembled WGS sequence"/>
</dbReference>
<dbReference type="GO" id="GO:0008233">
    <property type="term" value="F:peptidase activity"/>
    <property type="evidence" value="ECO:0007669"/>
    <property type="project" value="InterPro"/>
</dbReference>
<gene>
    <name evidence="3" type="ORF">ATJ97_0412</name>
</gene>
<dbReference type="PANTHER" id="PTHR36844">
    <property type="entry name" value="PROTEASE PRSW"/>
    <property type="match status" value="1"/>
</dbReference>
<organism evidence="3 4">
    <name type="scientific">Georgenia soli</name>
    <dbReference type="NCBI Taxonomy" id="638953"/>
    <lineage>
        <taxon>Bacteria</taxon>
        <taxon>Bacillati</taxon>
        <taxon>Actinomycetota</taxon>
        <taxon>Actinomycetes</taxon>
        <taxon>Micrococcales</taxon>
        <taxon>Bogoriellaceae</taxon>
        <taxon>Georgenia</taxon>
    </lineage>
</organism>
<dbReference type="InterPro" id="IPR026898">
    <property type="entry name" value="PrsW"/>
</dbReference>
<keyword evidence="2" id="KW-1133">Transmembrane helix</keyword>
<evidence type="ECO:0000313" key="4">
    <source>
        <dbReference type="Proteomes" id="UP000222106"/>
    </source>
</evidence>
<evidence type="ECO:0000256" key="1">
    <source>
        <dbReference type="SAM" id="MobiDB-lite"/>
    </source>
</evidence>
<feature type="transmembrane region" description="Helical" evidence="2">
    <location>
        <begin position="218"/>
        <end position="237"/>
    </location>
</feature>
<comment type="caution">
    <text evidence="3">The sequence shown here is derived from an EMBL/GenBank/DDBJ whole genome shotgun (WGS) entry which is preliminary data.</text>
</comment>
<sequence length="433" mass="46443">MSSNGRSPFAPRDPQGGPGRRGEPRASSYGRAPAPGSRYGQSPAPGSPYAPLVTPAGQSAPQIPAAPQWPHRRPRRTSTLVFEIVGIALGLVGALWLLSVVAGQGGGVGGTVLAGFLAFLPLVGVLAAIMWVDRWEPEPRWLLLTALLWGVGVSTAVSLILNEAFAFYVMGTTGSSLAASVLGTVVGAPLVEESAKGLGVLLIFLLRRRFFDGPVDGIVYAAVVAAGFAFTENILYFVQYSDVLSEVFLARAIQSPFAHVTFTAVIGIALGFASRTAGRYSWLWLFPLGWLGAVMLHAVWNGSAALALYDVLYWLFQVPLFAAGIVLVVWLRNDEKATIGHRLTEYAQAGWFAPYEIHMLTSLGGRRAARRWAASRGAGAARAMTDFQRASTSLAFTRQRALTGRYDVGARLDEQELLDRVVRARAGYTAPVR</sequence>
<dbReference type="EMBL" id="PDJI01000004">
    <property type="protein sequence ID" value="PFG37944.1"/>
    <property type="molecule type" value="Genomic_DNA"/>
</dbReference>
<feature type="transmembrane region" description="Helical" evidence="2">
    <location>
        <begin position="108"/>
        <end position="129"/>
    </location>
</feature>
<evidence type="ECO:0000313" key="3">
    <source>
        <dbReference type="EMBL" id="PFG37944.1"/>
    </source>
</evidence>
<dbReference type="OrthoDB" id="9785431at2"/>
<dbReference type="Pfam" id="PF13367">
    <property type="entry name" value="PrsW-protease"/>
    <property type="match status" value="1"/>
</dbReference>
<feature type="transmembrane region" description="Helical" evidence="2">
    <location>
        <begin position="141"/>
        <end position="161"/>
    </location>
</feature>
<keyword evidence="4" id="KW-1185">Reference proteome</keyword>
<dbReference type="RefSeq" id="WP_098482307.1">
    <property type="nucleotide sequence ID" value="NZ_PDJI01000004.1"/>
</dbReference>
<keyword evidence="2" id="KW-0472">Membrane</keyword>
<reference evidence="3 4" key="1">
    <citation type="submission" date="2017-10" db="EMBL/GenBank/DDBJ databases">
        <title>Sequencing the genomes of 1000 actinobacteria strains.</title>
        <authorList>
            <person name="Klenk H.-P."/>
        </authorList>
    </citation>
    <scope>NUCLEOTIDE SEQUENCE [LARGE SCALE GENOMIC DNA]</scope>
    <source>
        <strain evidence="3 4">DSM 21838</strain>
    </source>
</reference>
<evidence type="ECO:0000256" key="2">
    <source>
        <dbReference type="SAM" id="Phobius"/>
    </source>
</evidence>
<protein>
    <submittedName>
        <fullName evidence="3">RsiW-degrading membrane proteinase PrsW (M82 family)</fullName>
    </submittedName>
</protein>
<feature type="transmembrane region" description="Helical" evidence="2">
    <location>
        <begin position="181"/>
        <end position="206"/>
    </location>
</feature>